<keyword evidence="5" id="KW-1185">Reference proteome</keyword>
<gene>
    <name evidence="4" type="ORF">bsdtb5_38140</name>
</gene>
<evidence type="ECO:0000256" key="2">
    <source>
        <dbReference type="ARBA" id="ARBA00022840"/>
    </source>
</evidence>
<evidence type="ECO:0000313" key="5">
    <source>
        <dbReference type="Proteomes" id="UP000595897"/>
    </source>
</evidence>
<dbReference type="PANTHER" id="PTHR40599">
    <property type="entry name" value="[CITRATE [PRO-3S]-LYASE] LIGASE"/>
    <property type="match status" value="1"/>
</dbReference>
<keyword evidence="2" id="KW-0067">ATP-binding</keyword>
<dbReference type="KEGG" id="ahb:bsdtb5_38140"/>
<accession>A0A7R7EPG7</accession>
<organism evidence="4 5">
    <name type="scientific">Anaeromicropila herbilytica</name>
    <dbReference type="NCBI Taxonomy" id="2785025"/>
    <lineage>
        <taxon>Bacteria</taxon>
        <taxon>Bacillati</taxon>
        <taxon>Bacillota</taxon>
        <taxon>Clostridia</taxon>
        <taxon>Lachnospirales</taxon>
        <taxon>Lachnospiraceae</taxon>
        <taxon>Anaeromicropila</taxon>
    </lineage>
</organism>
<proteinExistence type="predicted"/>
<name>A0A7R7EPG7_9FIRM</name>
<feature type="domain" description="Citrate lyase ligase C-terminal" evidence="3">
    <location>
        <begin position="540"/>
        <end position="721"/>
    </location>
</feature>
<keyword evidence="1" id="KW-0547">Nucleotide-binding</keyword>
<dbReference type="GO" id="GO:0008771">
    <property type="term" value="F:[citrate (pro-3S)-lyase] ligase activity"/>
    <property type="evidence" value="ECO:0007669"/>
    <property type="project" value="InterPro"/>
</dbReference>
<dbReference type="NCBIfam" id="TIGR00125">
    <property type="entry name" value="cyt_tran_rel"/>
    <property type="match status" value="1"/>
</dbReference>
<dbReference type="Gene3D" id="3.40.50.620">
    <property type="entry name" value="HUPs"/>
    <property type="match status" value="1"/>
</dbReference>
<dbReference type="PANTHER" id="PTHR40599:SF1">
    <property type="entry name" value="[CITRATE [PRO-3S]-LYASE] LIGASE"/>
    <property type="match status" value="1"/>
</dbReference>
<reference evidence="4 5" key="1">
    <citation type="submission" date="2020-11" db="EMBL/GenBank/DDBJ databases">
        <title>Draft genome sequencing of a Lachnospiraceae strain isolated from anoxic soil subjected to BSD treatment.</title>
        <authorList>
            <person name="Uek A."/>
            <person name="Tonouchi A."/>
        </authorList>
    </citation>
    <scope>NUCLEOTIDE SEQUENCE [LARGE SCALE GENOMIC DNA]</scope>
    <source>
        <strain evidence="4 5">TB5</strain>
    </source>
</reference>
<protein>
    <recommendedName>
        <fullName evidence="3">Citrate lyase ligase C-terminal domain-containing protein</fullName>
    </recommendedName>
</protein>
<dbReference type="Pfam" id="PF08218">
    <property type="entry name" value="Citrate_ly_lig"/>
    <property type="match status" value="1"/>
</dbReference>
<dbReference type="InterPro" id="IPR004821">
    <property type="entry name" value="Cyt_trans-like"/>
</dbReference>
<dbReference type="AlphaFoldDB" id="A0A7R7EPG7"/>
<dbReference type="SUPFAM" id="SSF52374">
    <property type="entry name" value="Nucleotidylyl transferase"/>
    <property type="match status" value="1"/>
</dbReference>
<dbReference type="EMBL" id="AP024169">
    <property type="protein sequence ID" value="BCN32519.1"/>
    <property type="molecule type" value="Genomic_DNA"/>
</dbReference>
<evidence type="ECO:0000259" key="3">
    <source>
        <dbReference type="SMART" id="SM00764"/>
    </source>
</evidence>
<dbReference type="InterPro" id="IPR013166">
    <property type="entry name" value="Citrate_lyase_ligase_C"/>
</dbReference>
<dbReference type="GO" id="GO:0005524">
    <property type="term" value="F:ATP binding"/>
    <property type="evidence" value="ECO:0007669"/>
    <property type="project" value="UniProtKB-KW"/>
</dbReference>
<dbReference type="InterPro" id="IPR014729">
    <property type="entry name" value="Rossmann-like_a/b/a_fold"/>
</dbReference>
<dbReference type="SMART" id="SM00764">
    <property type="entry name" value="Citrate_ly_lig"/>
    <property type="match status" value="1"/>
</dbReference>
<evidence type="ECO:0000313" key="4">
    <source>
        <dbReference type="EMBL" id="BCN32519.1"/>
    </source>
</evidence>
<dbReference type="RefSeq" id="WP_271713563.1">
    <property type="nucleotide sequence ID" value="NZ_AP024169.1"/>
</dbReference>
<sequence length="726" mass="85516">MKILKRCINQLNILRSEGITKEAIIQAFEKNPNQSIYVLDNEGKLSGIITLGSFGREKKNPNNWINVRFKSLFNSAREKEEAEDIFKGNKAIRTLPIVSKDNELLYEYYYMIENKKLSEQISMINEESIEEEIYPFSKFLLDSGYKKIIIFDKSNKFLEIYNYLVKCNNLDVYLMTDVNNRYKDINIISYEDIYSFQPNLILGIDENEVKIMKLKLDYMEKTQINSLLNLLNQRDFMVKYKDIVNYLKEKKIKFYVFELPIISKIINVSEIERDRIENRISIETLIMKVEENYEKLKKLVPDKYTVQEIKEIIDRPLTILRDNIKINADFESSLVNVIDGKRITTDTPNEYSNYIHIFGPCTVYGVYVEDQYTIPSYIQRLINMNNSINYKVVNHGVPGLERSFSQEYINSIELREGDIIIDIERISINTITNYKEYFEKINVPYTELSNVFDRPHNYGECFIEMPEHTTYIGNKLLSQKIYNVIQEEINNNSKGSIIRENNDNINRVFQDPNSSIENAQLKKYLEELHNLVNIQSAKLIGSIVMNCNPFTLGHRYLIEKALECVDHLIIFVVEENKSYFSFEDRIELVRRGTEDLINVTVIPSGKFIISTVTFPEYFNKDNLQNVSIDMSKDIRIFGKHIATTLNISKRFIGEEPIDYVTKQYNNSLKEILPLYNIEVFEIPRKEHNDQVISASKVRKYLEEKDFNKIKEIVPRSTYEFLKQRYK</sequence>
<evidence type="ECO:0000256" key="1">
    <source>
        <dbReference type="ARBA" id="ARBA00022741"/>
    </source>
</evidence>
<dbReference type="Proteomes" id="UP000595897">
    <property type="component" value="Chromosome"/>
</dbReference>
<dbReference type="InterPro" id="IPR005216">
    <property type="entry name" value="Citrate_lyase_ligase"/>
</dbReference>